<dbReference type="CDD" id="cd00590">
    <property type="entry name" value="RRM_SF"/>
    <property type="match status" value="1"/>
</dbReference>
<feature type="region of interest" description="Disordered" evidence="3">
    <location>
        <begin position="197"/>
        <end position="219"/>
    </location>
</feature>
<evidence type="ECO:0000313" key="6">
    <source>
        <dbReference type="Proteomes" id="UP000023152"/>
    </source>
</evidence>
<accession>X6LT79</accession>
<dbReference type="SMART" id="SM00360">
    <property type="entry name" value="RRM"/>
    <property type="match status" value="1"/>
</dbReference>
<evidence type="ECO:0000256" key="2">
    <source>
        <dbReference type="PROSITE-ProRule" id="PRU00176"/>
    </source>
</evidence>
<dbReference type="InterPro" id="IPR052462">
    <property type="entry name" value="SLIRP/GR-RBP-like"/>
</dbReference>
<dbReference type="InterPro" id="IPR012677">
    <property type="entry name" value="Nucleotide-bd_a/b_plait_sf"/>
</dbReference>
<proteinExistence type="predicted"/>
<feature type="compositionally biased region" description="Low complexity" evidence="3">
    <location>
        <begin position="198"/>
        <end position="210"/>
    </location>
</feature>
<feature type="region of interest" description="Disordered" evidence="3">
    <location>
        <begin position="1"/>
        <end position="54"/>
    </location>
</feature>
<reference evidence="5 6" key="1">
    <citation type="journal article" date="2013" name="Curr. Biol.">
        <title>The Genome of the Foraminiferan Reticulomyxa filosa.</title>
        <authorList>
            <person name="Glockner G."/>
            <person name="Hulsmann N."/>
            <person name="Schleicher M."/>
            <person name="Noegel A.A."/>
            <person name="Eichinger L."/>
            <person name="Gallinger C."/>
            <person name="Pawlowski J."/>
            <person name="Sierra R."/>
            <person name="Euteneuer U."/>
            <person name="Pillet L."/>
            <person name="Moustafa A."/>
            <person name="Platzer M."/>
            <person name="Groth M."/>
            <person name="Szafranski K."/>
            <person name="Schliwa M."/>
        </authorList>
    </citation>
    <scope>NUCLEOTIDE SEQUENCE [LARGE SCALE GENOMIC DNA]</scope>
</reference>
<sequence>MPDKVHSQQVMSKLATLTELLEQDDDDESLGDVRDEDYEPETSEENEEHVFDEVEKIKKEVVGVKKERTKTSKKRNNGKDKMLEMIDRVMLEKQSSSTHTNKPLTRAEHLLEMQYKIIDEQIQRMCDRASEIRKERMIKSKATAKVMREKMDMLISDEMLSQKDCIDVMADNSILNKKQSEMLQTKLKRELIHKHDNSSMSMPTSISTMTHKTSNTQGTKTIGEKRKHVWAVNSYQKVCKRARLTNTNQMSNDSLVGGLNDDLMNQDQLMPAAIENRRHDEAIPNIKGNKDDDPNLFDVQISDDESNRESCHIYVGGLHPDITEDDLRKFFAHCGTLKSVRIDWRRKGYGFITFGNHSDARNAIIDMNARILRGQPIKVKWASIRNQFFFPVIYFNFIRIHSFEMSFFDQRKIGITQEFFVLDFSLQHYQFHKKLIFNRLEAISCHLHSYPEHVAISSWT</sequence>
<evidence type="ECO:0000259" key="4">
    <source>
        <dbReference type="PROSITE" id="PS50102"/>
    </source>
</evidence>
<dbReference type="Gene3D" id="3.30.70.330">
    <property type="match status" value="1"/>
</dbReference>
<evidence type="ECO:0000256" key="3">
    <source>
        <dbReference type="SAM" id="MobiDB-lite"/>
    </source>
</evidence>
<comment type="caution">
    <text evidence="5">The sequence shown here is derived from an EMBL/GenBank/DDBJ whole genome shotgun (WGS) entry which is preliminary data.</text>
</comment>
<feature type="compositionally biased region" description="Acidic residues" evidence="3">
    <location>
        <begin position="21"/>
        <end position="47"/>
    </location>
</feature>
<dbReference type="Proteomes" id="UP000023152">
    <property type="component" value="Unassembled WGS sequence"/>
</dbReference>
<name>X6LT79_RETFI</name>
<dbReference type="OrthoDB" id="19742at2759"/>
<dbReference type="SUPFAM" id="SSF54928">
    <property type="entry name" value="RNA-binding domain, RBD"/>
    <property type="match status" value="1"/>
</dbReference>
<dbReference type="PANTHER" id="PTHR48027">
    <property type="entry name" value="HETEROGENEOUS NUCLEAR RIBONUCLEOPROTEIN 87F-RELATED"/>
    <property type="match status" value="1"/>
</dbReference>
<dbReference type="EMBL" id="ASPP01029526">
    <property type="protein sequence ID" value="ETO04312.1"/>
    <property type="molecule type" value="Genomic_DNA"/>
</dbReference>
<dbReference type="AlphaFoldDB" id="X6LT79"/>
<dbReference type="PROSITE" id="PS50102">
    <property type="entry name" value="RRM"/>
    <property type="match status" value="1"/>
</dbReference>
<evidence type="ECO:0000256" key="1">
    <source>
        <dbReference type="ARBA" id="ARBA00022884"/>
    </source>
</evidence>
<feature type="domain" description="RRM" evidence="4">
    <location>
        <begin position="311"/>
        <end position="384"/>
    </location>
</feature>
<dbReference type="Pfam" id="PF00076">
    <property type="entry name" value="RRM_1"/>
    <property type="match status" value="1"/>
</dbReference>
<keyword evidence="1 2" id="KW-0694">RNA-binding</keyword>
<dbReference type="InterPro" id="IPR035979">
    <property type="entry name" value="RBD_domain_sf"/>
</dbReference>
<dbReference type="InterPro" id="IPR000504">
    <property type="entry name" value="RRM_dom"/>
</dbReference>
<evidence type="ECO:0000313" key="5">
    <source>
        <dbReference type="EMBL" id="ETO04312.1"/>
    </source>
</evidence>
<organism evidence="5 6">
    <name type="scientific">Reticulomyxa filosa</name>
    <dbReference type="NCBI Taxonomy" id="46433"/>
    <lineage>
        <taxon>Eukaryota</taxon>
        <taxon>Sar</taxon>
        <taxon>Rhizaria</taxon>
        <taxon>Retaria</taxon>
        <taxon>Foraminifera</taxon>
        <taxon>Monothalamids</taxon>
        <taxon>Reticulomyxidae</taxon>
        <taxon>Reticulomyxa</taxon>
    </lineage>
</organism>
<keyword evidence="6" id="KW-1185">Reference proteome</keyword>
<gene>
    <name evidence="5" type="ORF">RFI_33084</name>
</gene>
<protein>
    <recommendedName>
        <fullName evidence="4">RRM domain-containing protein</fullName>
    </recommendedName>
</protein>
<dbReference type="GO" id="GO:0003723">
    <property type="term" value="F:RNA binding"/>
    <property type="evidence" value="ECO:0007669"/>
    <property type="project" value="UniProtKB-UniRule"/>
</dbReference>